<keyword evidence="2" id="KW-0813">Transport</keyword>
<comment type="caution">
    <text evidence="2">The sequence shown here is derived from an EMBL/GenBank/DDBJ whole genome shotgun (WGS) entry which is preliminary data.</text>
</comment>
<dbReference type="CDD" id="cd00211">
    <property type="entry name" value="PTS_IIA_fru"/>
    <property type="match status" value="1"/>
</dbReference>
<organism evidence="2 3">
    <name type="scientific">Eiseniibacteriota bacterium</name>
    <dbReference type="NCBI Taxonomy" id="2212470"/>
    <lineage>
        <taxon>Bacteria</taxon>
        <taxon>Candidatus Eiseniibacteriota</taxon>
    </lineage>
</organism>
<evidence type="ECO:0000313" key="3">
    <source>
        <dbReference type="Proteomes" id="UP000777784"/>
    </source>
</evidence>
<dbReference type="Pfam" id="PF00359">
    <property type="entry name" value="PTS_EIIA_2"/>
    <property type="match status" value="1"/>
</dbReference>
<name>A0A948RVG6_UNCEI</name>
<accession>A0A948RVG6</accession>
<gene>
    <name evidence="2" type="ORF">KJ970_02215</name>
</gene>
<feature type="domain" description="PTS EIIA type-2" evidence="1">
    <location>
        <begin position="5"/>
        <end position="148"/>
    </location>
</feature>
<dbReference type="InterPro" id="IPR002178">
    <property type="entry name" value="PTS_EIIA_type-2_dom"/>
</dbReference>
<protein>
    <submittedName>
        <fullName evidence="2">PTS sugar transporter subunit IIA</fullName>
    </submittedName>
</protein>
<reference evidence="2" key="1">
    <citation type="submission" date="2021-05" db="EMBL/GenBank/DDBJ databases">
        <title>Energy efficiency and biological interactions define the core microbiome of deep oligotrophic groundwater.</title>
        <authorList>
            <person name="Mehrshad M."/>
            <person name="Lopez-Fernandez M."/>
            <person name="Bell E."/>
            <person name="Bernier-Latmani R."/>
            <person name="Bertilsson S."/>
            <person name="Dopson M."/>
        </authorList>
    </citation>
    <scope>NUCLEOTIDE SEQUENCE</scope>
    <source>
        <strain evidence="2">Modern_marine.mb.64</strain>
    </source>
</reference>
<sequence length="154" mass="16656">MVLSELLSSESIALDVAVSTKEEAIQIAVDYMVGAGVVTHKSQVIRALIERERIMSTGIGNGIAIPHSQSQAVKKLALGILRPVTGIDFDALDGKPVRLVLTIVGPEERGGFIRVLARVSRLLQDGHLQKKILKAKTPQEVLSAISQEEEKLRS</sequence>
<dbReference type="EMBL" id="JAHJDP010000012">
    <property type="protein sequence ID" value="MBU2689712.1"/>
    <property type="molecule type" value="Genomic_DNA"/>
</dbReference>
<proteinExistence type="predicted"/>
<dbReference type="AlphaFoldDB" id="A0A948RVG6"/>
<dbReference type="PROSITE" id="PS51094">
    <property type="entry name" value="PTS_EIIA_TYPE_2"/>
    <property type="match status" value="1"/>
</dbReference>
<dbReference type="SUPFAM" id="SSF55804">
    <property type="entry name" value="Phoshotransferase/anion transport protein"/>
    <property type="match status" value="1"/>
</dbReference>
<evidence type="ECO:0000313" key="2">
    <source>
        <dbReference type="EMBL" id="MBU2689712.1"/>
    </source>
</evidence>
<dbReference type="PANTHER" id="PTHR47738:SF2">
    <property type="entry name" value="PTS SYSTEM FRUCTOSE-LIKE EIIA COMPONENT"/>
    <property type="match status" value="1"/>
</dbReference>
<keyword evidence="2" id="KW-0762">Sugar transport</keyword>
<dbReference type="InterPro" id="IPR016152">
    <property type="entry name" value="PTrfase/Anion_transptr"/>
</dbReference>
<dbReference type="Gene3D" id="3.40.930.10">
    <property type="entry name" value="Mannitol-specific EII, Chain A"/>
    <property type="match status" value="1"/>
</dbReference>
<dbReference type="PANTHER" id="PTHR47738">
    <property type="entry name" value="PTS SYSTEM FRUCTOSE-LIKE EIIA COMPONENT-RELATED"/>
    <property type="match status" value="1"/>
</dbReference>
<dbReference type="InterPro" id="IPR051541">
    <property type="entry name" value="PTS_SugarTrans_NitroReg"/>
</dbReference>
<evidence type="ECO:0000259" key="1">
    <source>
        <dbReference type="PROSITE" id="PS51094"/>
    </source>
</evidence>
<dbReference type="Proteomes" id="UP000777784">
    <property type="component" value="Unassembled WGS sequence"/>
</dbReference>